<name>T0K3A5_COLGC</name>
<sequence length="37" mass="4216">MSHGSDLLALALTCPARCGDWANFWRCQRVSQHKLQD</sequence>
<dbReference type="Proteomes" id="UP000015530">
    <property type="component" value="Unassembled WGS sequence"/>
</dbReference>
<dbReference type="AlphaFoldDB" id="T0K3A5"/>
<proteinExistence type="predicted"/>
<protein>
    <submittedName>
        <fullName evidence="1">Uncharacterized protein</fullName>
    </submittedName>
</protein>
<comment type="caution">
    <text evidence="1">The sequence shown here is derived from an EMBL/GenBank/DDBJ whole genome shotgun (WGS) entry which is preliminary data.</text>
</comment>
<reference evidence="2" key="1">
    <citation type="journal article" date="2013" name="Mol. Plant Microbe Interact.">
        <title>Global aspects of pacC regulation of pathogenicity genes in Colletotrichum gloeosporioides as revealed by transcriptome analysis.</title>
        <authorList>
            <person name="Alkan N."/>
            <person name="Meng X."/>
            <person name="Friedlander G."/>
            <person name="Reuveni E."/>
            <person name="Sukno S."/>
            <person name="Sherman A."/>
            <person name="Thon M."/>
            <person name="Fluhr R."/>
            <person name="Prusky D."/>
        </authorList>
    </citation>
    <scope>NUCLEOTIDE SEQUENCE [LARGE SCALE GENOMIC DNA]</scope>
    <source>
        <strain evidence="2">Cg-14</strain>
    </source>
</reference>
<gene>
    <name evidence="1" type="ORF">CGLO_13623</name>
</gene>
<dbReference type="EMBL" id="AMYD01003036">
    <property type="protein sequence ID" value="EQB47253.1"/>
    <property type="molecule type" value="Genomic_DNA"/>
</dbReference>
<dbReference type="HOGENOM" id="CLU_3351030_0_0_1"/>
<evidence type="ECO:0000313" key="1">
    <source>
        <dbReference type="EMBL" id="EQB47253.1"/>
    </source>
</evidence>
<organism evidence="1 2">
    <name type="scientific">Colletotrichum gloeosporioides (strain Cg-14)</name>
    <name type="common">Anthracnose fungus</name>
    <name type="synonym">Glomerella cingulata</name>
    <dbReference type="NCBI Taxonomy" id="1237896"/>
    <lineage>
        <taxon>Eukaryota</taxon>
        <taxon>Fungi</taxon>
        <taxon>Dikarya</taxon>
        <taxon>Ascomycota</taxon>
        <taxon>Pezizomycotina</taxon>
        <taxon>Sordariomycetes</taxon>
        <taxon>Hypocreomycetidae</taxon>
        <taxon>Glomerellales</taxon>
        <taxon>Glomerellaceae</taxon>
        <taxon>Colletotrichum</taxon>
        <taxon>Colletotrichum gloeosporioides species complex</taxon>
    </lineage>
</organism>
<evidence type="ECO:0000313" key="2">
    <source>
        <dbReference type="Proteomes" id="UP000015530"/>
    </source>
</evidence>
<accession>T0K3A5</accession>